<name>A0A9X0QVF7_9PROT</name>
<feature type="transmembrane region" description="Helical" evidence="7">
    <location>
        <begin position="46"/>
        <end position="68"/>
    </location>
</feature>
<evidence type="ECO:0000313" key="8">
    <source>
        <dbReference type="EMBL" id="MBC4014686.1"/>
    </source>
</evidence>
<feature type="transmembrane region" description="Helical" evidence="7">
    <location>
        <begin position="328"/>
        <end position="349"/>
    </location>
</feature>
<keyword evidence="9" id="KW-1185">Reference proteome</keyword>
<feature type="transmembrane region" description="Helical" evidence="7">
    <location>
        <begin position="204"/>
        <end position="222"/>
    </location>
</feature>
<evidence type="ECO:0000256" key="2">
    <source>
        <dbReference type="ARBA" id="ARBA00007430"/>
    </source>
</evidence>
<comment type="similarity">
    <text evidence="2">Belongs to the polysaccharide synthase family.</text>
</comment>
<comment type="subcellular location">
    <subcellularLocation>
        <location evidence="1">Cell membrane</location>
        <topology evidence="1">Multi-pass membrane protein</topology>
    </subcellularLocation>
</comment>
<feature type="transmembrane region" description="Helical" evidence="7">
    <location>
        <begin position="440"/>
        <end position="466"/>
    </location>
</feature>
<feature type="transmembrane region" description="Helical" evidence="7">
    <location>
        <begin position="228"/>
        <end position="249"/>
    </location>
</feature>
<accession>A0A9X0QVF7</accession>
<feature type="transmembrane region" description="Helical" evidence="7">
    <location>
        <begin position="116"/>
        <end position="137"/>
    </location>
</feature>
<dbReference type="GO" id="GO:0005886">
    <property type="term" value="C:plasma membrane"/>
    <property type="evidence" value="ECO:0007669"/>
    <property type="project" value="UniProtKB-SubCell"/>
</dbReference>
<feature type="transmembrane region" description="Helical" evidence="7">
    <location>
        <begin position="80"/>
        <end position="104"/>
    </location>
</feature>
<feature type="transmembrane region" description="Helical" evidence="7">
    <location>
        <begin position="380"/>
        <end position="403"/>
    </location>
</feature>
<evidence type="ECO:0000313" key="9">
    <source>
        <dbReference type="Proteomes" id="UP000600101"/>
    </source>
</evidence>
<reference evidence="8" key="1">
    <citation type="submission" date="2020-08" db="EMBL/GenBank/DDBJ databases">
        <authorList>
            <person name="Hu Y."/>
            <person name="Nguyen S.V."/>
            <person name="Li F."/>
            <person name="Fanning S."/>
        </authorList>
    </citation>
    <scope>NUCLEOTIDE SEQUENCE</scope>
    <source>
        <strain evidence="8">SYSU D8009</strain>
    </source>
</reference>
<organism evidence="8 9">
    <name type="scientific">Siccirubricoccus deserti</name>
    <dbReference type="NCBI Taxonomy" id="2013562"/>
    <lineage>
        <taxon>Bacteria</taxon>
        <taxon>Pseudomonadati</taxon>
        <taxon>Pseudomonadota</taxon>
        <taxon>Alphaproteobacteria</taxon>
        <taxon>Acetobacterales</taxon>
        <taxon>Roseomonadaceae</taxon>
        <taxon>Siccirubricoccus</taxon>
    </lineage>
</organism>
<dbReference type="RefSeq" id="WP_186769459.1">
    <property type="nucleotide sequence ID" value="NZ_JACOMF010000004.1"/>
</dbReference>
<feature type="transmembrane region" description="Helical" evidence="7">
    <location>
        <begin position="12"/>
        <end position="34"/>
    </location>
</feature>
<evidence type="ECO:0000256" key="1">
    <source>
        <dbReference type="ARBA" id="ARBA00004651"/>
    </source>
</evidence>
<gene>
    <name evidence="8" type="ORF">H7965_05050</name>
</gene>
<keyword evidence="3" id="KW-1003">Cell membrane</keyword>
<evidence type="ECO:0000256" key="5">
    <source>
        <dbReference type="ARBA" id="ARBA00022989"/>
    </source>
</evidence>
<evidence type="ECO:0000256" key="4">
    <source>
        <dbReference type="ARBA" id="ARBA00022692"/>
    </source>
</evidence>
<dbReference type="InterPro" id="IPR050833">
    <property type="entry name" value="Poly_Biosynth_Transport"/>
</dbReference>
<evidence type="ECO:0000256" key="3">
    <source>
        <dbReference type="ARBA" id="ARBA00022475"/>
    </source>
</evidence>
<keyword evidence="5 7" id="KW-1133">Transmembrane helix</keyword>
<keyword evidence="6 7" id="KW-0472">Membrane</keyword>
<dbReference type="Pfam" id="PF13440">
    <property type="entry name" value="Polysacc_synt_3"/>
    <property type="match status" value="1"/>
</dbReference>
<feature type="transmembrane region" description="Helical" evidence="7">
    <location>
        <begin position="149"/>
        <end position="168"/>
    </location>
</feature>
<feature type="transmembrane region" description="Helical" evidence="7">
    <location>
        <begin position="356"/>
        <end position="374"/>
    </location>
</feature>
<feature type="transmembrane region" description="Helical" evidence="7">
    <location>
        <begin position="415"/>
        <end position="434"/>
    </location>
</feature>
<feature type="transmembrane region" description="Helical" evidence="7">
    <location>
        <begin position="294"/>
        <end position="316"/>
    </location>
</feature>
<evidence type="ECO:0000256" key="7">
    <source>
        <dbReference type="SAM" id="Phobius"/>
    </source>
</evidence>
<dbReference type="EMBL" id="JACOMF010000004">
    <property type="protein sequence ID" value="MBC4014686.1"/>
    <property type="molecule type" value="Genomic_DNA"/>
</dbReference>
<dbReference type="PANTHER" id="PTHR30250:SF10">
    <property type="entry name" value="LIPOPOLYSACCHARIDE BIOSYNTHESIS PROTEIN WZXC"/>
    <property type="match status" value="1"/>
</dbReference>
<evidence type="ECO:0000256" key="6">
    <source>
        <dbReference type="ARBA" id="ARBA00023136"/>
    </source>
</evidence>
<dbReference type="AlphaFoldDB" id="A0A9X0QVF7"/>
<sequence length="475" mass="49051">MAWLRIPSSASPAWVAVETLGAAVVAMFGLLFIARLIGPHEAGTGAIAASVFLTVDFPIAALFGDALLQRRALEEDHRASALWTTVLVALLAMVGLAALAPWIAEATGIAALTPMVQALAPLLPCSAAAGLLAALALRARRYRVLAMRVLLCQPLAVGAGVLAALAGWGAWAMVVQQAVATLSVFLLLAVTADWRPAFILRRAALAELWPIAGPQILALLVLNGRYRIFIIGLGMVVAEAVVAVTHIAFRLLDVAMAVVSGAISRLAMPRLAALQHDRAALAEAYGDLAQLQALIGLPVAVGLAITAPQLVALLMGEAWMAAAEPARLVALAAIPAFLVGPAPALWLALGRTRINLLLQLLAFTVPLLVLVVLQPQDPTGAALCWIGGSLAGSPVQMLLALRALHRPARWLAGRLLAPLLGTLGMTAVAGWVAAEAAPLGTVFTLLATAGCGAVVYTVTVAIALGLRLPPALKEA</sequence>
<dbReference type="Proteomes" id="UP000600101">
    <property type="component" value="Unassembled WGS sequence"/>
</dbReference>
<comment type="caution">
    <text evidence="8">The sequence shown here is derived from an EMBL/GenBank/DDBJ whole genome shotgun (WGS) entry which is preliminary data.</text>
</comment>
<keyword evidence="4 7" id="KW-0812">Transmembrane</keyword>
<feature type="transmembrane region" description="Helical" evidence="7">
    <location>
        <begin position="174"/>
        <end position="192"/>
    </location>
</feature>
<proteinExistence type="inferred from homology"/>
<dbReference type="PANTHER" id="PTHR30250">
    <property type="entry name" value="PST FAMILY PREDICTED COLANIC ACID TRANSPORTER"/>
    <property type="match status" value="1"/>
</dbReference>
<protein>
    <submittedName>
        <fullName evidence="8">Oligosaccharide flippase family protein</fullName>
    </submittedName>
</protein>